<dbReference type="CDD" id="cd07184">
    <property type="entry name" value="E_set_Isoamylase_like_N"/>
    <property type="match status" value="1"/>
</dbReference>
<proteinExistence type="predicted"/>
<accession>A0ABW4T6B7</accession>
<dbReference type="RefSeq" id="WP_379577021.1">
    <property type="nucleotide sequence ID" value="NZ_JBHUFV010000051.1"/>
</dbReference>
<dbReference type="SUPFAM" id="SSF81296">
    <property type="entry name" value="E set domains"/>
    <property type="match status" value="1"/>
</dbReference>
<feature type="region of interest" description="Disordered" evidence="1">
    <location>
        <begin position="97"/>
        <end position="116"/>
    </location>
</feature>
<evidence type="ECO:0000313" key="3">
    <source>
        <dbReference type="Proteomes" id="UP001597368"/>
    </source>
</evidence>
<reference evidence="3" key="1">
    <citation type="journal article" date="2019" name="Int. J. Syst. Evol. Microbiol.">
        <title>The Global Catalogue of Microorganisms (GCM) 10K type strain sequencing project: providing services to taxonomists for standard genome sequencing and annotation.</title>
        <authorList>
            <consortium name="The Broad Institute Genomics Platform"/>
            <consortium name="The Broad Institute Genome Sequencing Center for Infectious Disease"/>
            <person name="Wu L."/>
            <person name="Ma J."/>
        </authorList>
    </citation>
    <scope>NUCLEOTIDE SEQUENCE [LARGE SCALE GENOMIC DNA]</scope>
    <source>
        <strain evidence="3">ICMP 6774ER</strain>
    </source>
</reference>
<dbReference type="InterPro" id="IPR014756">
    <property type="entry name" value="Ig_E-set"/>
</dbReference>
<protein>
    <submittedName>
        <fullName evidence="2">Isoamylase early set domain-containing protein</fullName>
    </submittedName>
</protein>
<dbReference type="Gene3D" id="2.60.40.10">
    <property type="entry name" value="Immunoglobulins"/>
    <property type="match status" value="1"/>
</dbReference>
<dbReference type="EMBL" id="JBHUFV010000051">
    <property type="protein sequence ID" value="MFD1936595.1"/>
    <property type="molecule type" value="Genomic_DNA"/>
</dbReference>
<keyword evidence="3" id="KW-1185">Reference proteome</keyword>
<sequence length="116" mass="12337">MIRQDTPTEAGLVQLAFTLPADIPGPISVVGDFNHWDPYAHPMTRTQQGPHTAVVALPAGATICFRYLAEGGVWLDEPDADERDERGCIVHVTAADSSDEPARIGTKPNASATVTA</sequence>
<dbReference type="Proteomes" id="UP001597368">
    <property type="component" value="Unassembled WGS sequence"/>
</dbReference>
<gene>
    <name evidence="2" type="ORF">ACFSKW_34495</name>
</gene>
<organism evidence="2 3">
    <name type="scientific">Nonomuraea mangrovi</name>
    <dbReference type="NCBI Taxonomy" id="2316207"/>
    <lineage>
        <taxon>Bacteria</taxon>
        <taxon>Bacillati</taxon>
        <taxon>Actinomycetota</taxon>
        <taxon>Actinomycetes</taxon>
        <taxon>Streptosporangiales</taxon>
        <taxon>Streptosporangiaceae</taxon>
        <taxon>Nonomuraea</taxon>
    </lineage>
</organism>
<name>A0ABW4T6B7_9ACTN</name>
<evidence type="ECO:0000256" key="1">
    <source>
        <dbReference type="SAM" id="MobiDB-lite"/>
    </source>
</evidence>
<evidence type="ECO:0000313" key="2">
    <source>
        <dbReference type="EMBL" id="MFD1936595.1"/>
    </source>
</evidence>
<comment type="caution">
    <text evidence="2">The sequence shown here is derived from an EMBL/GenBank/DDBJ whole genome shotgun (WGS) entry which is preliminary data.</text>
</comment>
<dbReference type="InterPro" id="IPR013783">
    <property type="entry name" value="Ig-like_fold"/>
</dbReference>